<organism evidence="2 3">
    <name type="scientific">Symbiodinium pilosum</name>
    <name type="common">Dinoflagellate</name>
    <dbReference type="NCBI Taxonomy" id="2952"/>
    <lineage>
        <taxon>Eukaryota</taxon>
        <taxon>Sar</taxon>
        <taxon>Alveolata</taxon>
        <taxon>Dinophyceae</taxon>
        <taxon>Suessiales</taxon>
        <taxon>Symbiodiniaceae</taxon>
        <taxon>Symbiodinium</taxon>
    </lineage>
</organism>
<dbReference type="Proteomes" id="UP000649617">
    <property type="component" value="Unassembled WGS sequence"/>
</dbReference>
<feature type="transmembrane region" description="Helical" evidence="1">
    <location>
        <begin position="170"/>
        <end position="194"/>
    </location>
</feature>
<feature type="transmembrane region" description="Helical" evidence="1">
    <location>
        <begin position="119"/>
        <end position="137"/>
    </location>
</feature>
<dbReference type="EMBL" id="CAJNIZ010044418">
    <property type="protein sequence ID" value="CAE7688176.1"/>
    <property type="molecule type" value="Genomic_DNA"/>
</dbReference>
<proteinExistence type="predicted"/>
<feature type="transmembrane region" description="Helical" evidence="1">
    <location>
        <begin position="68"/>
        <end position="87"/>
    </location>
</feature>
<evidence type="ECO:0000313" key="3">
    <source>
        <dbReference type="Proteomes" id="UP000649617"/>
    </source>
</evidence>
<keyword evidence="1" id="KW-1133">Transmembrane helix</keyword>
<dbReference type="OrthoDB" id="412945at2759"/>
<feature type="transmembrane region" description="Helical" evidence="1">
    <location>
        <begin position="38"/>
        <end position="62"/>
    </location>
</feature>
<comment type="caution">
    <text evidence="2">The sequence shown here is derived from an EMBL/GenBank/DDBJ whole genome shotgun (WGS) entry which is preliminary data.</text>
</comment>
<evidence type="ECO:0000256" key="1">
    <source>
        <dbReference type="SAM" id="Phobius"/>
    </source>
</evidence>
<protein>
    <submittedName>
        <fullName evidence="2">Uncharacterized protein</fullName>
    </submittedName>
</protein>
<keyword evidence="3" id="KW-1185">Reference proteome</keyword>
<reference evidence="2" key="1">
    <citation type="submission" date="2021-02" db="EMBL/GenBank/DDBJ databases">
        <authorList>
            <person name="Dougan E. K."/>
            <person name="Rhodes N."/>
            <person name="Thang M."/>
            <person name="Chan C."/>
        </authorList>
    </citation>
    <scope>NUCLEOTIDE SEQUENCE</scope>
</reference>
<keyword evidence="1" id="KW-0472">Membrane</keyword>
<keyword evidence="1" id="KW-0812">Transmembrane</keyword>
<gene>
    <name evidence="2" type="ORF">SPIL2461_LOCUS19259</name>
</gene>
<dbReference type="AlphaFoldDB" id="A0A812WJB9"/>
<name>A0A812WJB9_SYMPI</name>
<evidence type="ECO:0000313" key="2">
    <source>
        <dbReference type="EMBL" id="CAE7688176.1"/>
    </source>
</evidence>
<sequence length="219" mass="24921">MFNVDARKYQLSKSASRLDHFISHDWASSRWLKLMSLLVLHNSGPAFCTSLATSLLVGILVACELLPHSLWTPLFGHFSFFFVLCFWQRIRALFGRPLMVFLDVLCIAQHDEKLKKKGILGLAAFVVNSKSLVVLWTPRYFSRLWCAFEIATFMKDPEQRGHIQFMPLKLGASVILGSIFWHMLGFGCSAFYMASQAHLIQDVHPDLFTNKLCIVYAGS</sequence>
<accession>A0A812WJB9</accession>